<organism evidence="2">
    <name type="scientific">Zooxanthella nutricula</name>
    <dbReference type="NCBI Taxonomy" id="1333877"/>
    <lineage>
        <taxon>Eukaryota</taxon>
        <taxon>Sar</taxon>
        <taxon>Alveolata</taxon>
        <taxon>Dinophyceae</taxon>
        <taxon>Peridiniales</taxon>
        <taxon>Peridiniales incertae sedis</taxon>
        <taxon>Zooxanthella</taxon>
    </lineage>
</organism>
<gene>
    <name evidence="2" type="ORF">BRAN1462_LOCUS47557</name>
</gene>
<reference evidence="2" key="1">
    <citation type="submission" date="2021-01" db="EMBL/GenBank/DDBJ databases">
        <authorList>
            <person name="Corre E."/>
            <person name="Pelletier E."/>
            <person name="Niang G."/>
            <person name="Scheremetjew M."/>
            <person name="Finn R."/>
            <person name="Kale V."/>
            <person name="Holt S."/>
            <person name="Cochrane G."/>
            <person name="Meng A."/>
            <person name="Brown T."/>
            <person name="Cohen L."/>
        </authorList>
    </citation>
    <scope>NUCLEOTIDE SEQUENCE</scope>
    <source>
        <strain evidence="2">RCC3387</strain>
    </source>
</reference>
<name>A0A6V0J872_9DINO</name>
<evidence type="ECO:0008006" key="3">
    <source>
        <dbReference type="Google" id="ProtNLM"/>
    </source>
</evidence>
<keyword evidence="1" id="KW-0732">Signal</keyword>
<dbReference type="PANTHER" id="PTHR36847:SF1">
    <property type="entry name" value="AMIDOLIGASE ENZYME"/>
    <property type="match status" value="1"/>
</dbReference>
<feature type="signal peptide" evidence="1">
    <location>
        <begin position="1"/>
        <end position="20"/>
    </location>
</feature>
<feature type="chain" id="PRO_5030160665" description="Amidoligase enzyme" evidence="1">
    <location>
        <begin position="21"/>
        <end position="491"/>
    </location>
</feature>
<dbReference type="AlphaFoldDB" id="A0A6V0J872"/>
<proteinExistence type="predicted"/>
<accession>A0A6V0J872</accession>
<evidence type="ECO:0000256" key="1">
    <source>
        <dbReference type="SAM" id="SignalP"/>
    </source>
</evidence>
<sequence>MAGPCGGGLLLRAVAFPVSAAAVAFLSGARRPEVCDSNATDLLNAVPSDVLGMMVGLRLHASSAVPIPQQPHCSAAVYIGSSYLCGVGLIPTEAPDCSFSLNFGRALMAVPKLVERLWSREGANETETRAFGVEFEFHAAGAEVDSHRAVRKCFEEKFRDEYNFLEEEEKRVPLEWQITPEYSPHHPDLWQATSDELSQLTVPITLHQEFEAGLTDRMLASQPEGLHPMEATSPVLVGQPGLRSVAQLLAGMAHMGVQTGTSMGIHVHVNAGWGSEQKGDRLSVAQIRNVWAHYARFQLVINSMLQDSRINNGAAMPLVFRSHASFAVAIQGASASPSLRRRVYPYFKNDDLEVVALKNRWILDQLNKLAADGSPNWGDFPRQDFPRERQLNLVSLGYHGTLEFRAFPATTDAERVLRWITFVLRFVHTYKDMPCESQDCKNWKELEAAQLRATMDLLEKETGMHMEYWRERQWMDGDPACSPSDWAGPSP</sequence>
<protein>
    <recommendedName>
        <fullName evidence="3">Amidoligase enzyme</fullName>
    </recommendedName>
</protein>
<dbReference type="Pfam" id="PF12224">
    <property type="entry name" value="Amidoligase_2"/>
    <property type="match status" value="1"/>
</dbReference>
<dbReference type="EMBL" id="HBGW01074678">
    <property type="protein sequence ID" value="CAD9625736.1"/>
    <property type="molecule type" value="Transcribed_RNA"/>
</dbReference>
<dbReference type="PANTHER" id="PTHR36847">
    <property type="entry name" value="AMIDOLIGASE ENZYME"/>
    <property type="match status" value="1"/>
</dbReference>
<dbReference type="InterPro" id="IPR022025">
    <property type="entry name" value="Amidoligase_2"/>
</dbReference>
<evidence type="ECO:0000313" key="2">
    <source>
        <dbReference type="EMBL" id="CAD9625736.1"/>
    </source>
</evidence>